<accession>A0ABT7WLR1</accession>
<reference evidence="1" key="1">
    <citation type="submission" date="2023-06" db="EMBL/GenBank/DDBJ databases">
        <title>Two novel species of Acinetobacter isolated from motorbike repairing workshop in Vietnam.</title>
        <authorList>
            <person name="Le N.T.T."/>
        </authorList>
    </citation>
    <scope>NUCLEOTIDE SEQUENCE</scope>
    <source>
        <strain evidence="1">VNH17</strain>
    </source>
</reference>
<protein>
    <submittedName>
        <fullName evidence="1">Uncharacterized protein</fullName>
    </submittedName>
</protein>
<name>A0ABT7WLR1_9GAMM</name>
<keyword evidence="2" id="KW-1185">Reference proteome</keyword>
<organism evidence="1 2">
    <name type="scientific">Acinetobacter thutiue</name>
    <dbReference type="NCBI Taxonomy" id="2998078"/>
    <lineage>
        <taxon>Bacteria</taxon>
        <taxon>Pseudomonadati</taxon>
        <taxon>Pseudomonadota</taxon>
        <taxon>Gammaproteobacteria</taxon>
        <taxon>Moraxellales</taxon>
        <taxon>Moraxellaceae</taxon>
        <taxon>Acinetobacter</taxon>
    </lineage>
</organism>
<sequence length="179" mass="21420">MSWERYHFFMLHTEPATHFTLDDINPKLWFESRSDVFGYALENLFAEFKGFEDLHFLQWRDDLSWEQCNATANVFSPDQQPHIINEIQRFFNYLKMMDVKHLYKNGILLEYMNADEFLPSWVEEADDYVQHHIESDLGMDSLSSIENFFGLLCALQLVIKFFQNAHNENLYVIYKTVKP</sequence>
<dbReference type="EMBL" id="JAUDZE010000001">
    <property type="protein sequence ID" value="MDN0013630.1"/>
    <property type="molecule type" value="Genomic_DNA"/>
</dbReference>
<evidence type="ECO:0000313" key="2">
    <source>
        <dbReference type="Proteomes" id="UP001168524"/>
    </source>
</evidence>
<evidence type="ECO:0000313" key="1">
    <source>
        <dbReference type="EMBL" id="MDN0013630.1"/>
    </source>
</evidence>
<dbReference type="Proteomes" id="UP001168524">
    <property type="component" value="Unassembled WGS sequence"/>
</dbReference>
<gene>
    <name evidence="1" type="ORF">QTA56_05150</name>
</gene>
<comment type="caution">
    <text evidence="1">The sequence shown here is derived from an EMBL/GenBank/DDBJ whole genome shotgun (WGS) entry which is preliminary data.</text>
</comment>
<dbReference type="RefSeq" id="WP_267979849.1">
    <property type="nucleotide sequence ID" value="NZ_JAPQKF010000001.1"/>
</dbReference>
<proteinExistence type="predicted"/>